<reference evidence="3 4" key="1">
    <citation type="submission" date="2018-02" db="EMBL/GenBank/DDBJ databases">
        <title>Draft genome sequences of Elsinoe sp., causing black scab on jojoba.</title>
        <authorList>
            <person name="Stodart B."/>
            <person name="Jeffress S."/>
            <person name="Ash G."/>
            <person name="Arun Chinnappa K."/>
        </authorList>
    </citation>
    <scope>NUCLEOTIDE SEQUENCE [LARGE SCALE GENOMIC DNA]</scope>
    <source>
        <strain evidence="3 4">Hillstone_2</strain>
    </source>
</reference>
<feature type="region of interest" description="Disordered" evidence="2">
    <location>
        <begin position="909"/>
        <end position="933"/>
    </location>
</feature>
<dbReference type="Proteomes" id="UP000308133">
    <property type="component" value="Unassembled WGS sequence"/>
</dbReference>
<sequence length="1274" mass="141042">MATATSSGHVDSETRTSWEHDKDIPSSRPGTSGSQLLLKDTQEDDENLLARTTAPPRSRNDEPLPKQTYQMSTVSSNIEAVPFAFAAASTNQYNFTGSNRHAQPTTEMASGSTVVERNFHGHALLRKVRSTRRSRLRKNDSWKSSRSDTVHANFVQPHQQAGSSPNEASNADKDLVLNFADPPSASRTKTSIPAGTSLQPPVHDAVTESAVNAGEASHADHVELSHAEAVEASCVKPMQSSHIEPPVQIPGSTSALHMTEEPFSESLPQAQRSLLPSTDIIQEQSEPFQGPKMSENNTMTSASSPTAGTPSTQEENKSDIDQVLHSIESDQSSDIESPTSDQAVVPRVSDDGDDLETSSPLNLSEDFLNRMRLWEETVKAKAVEAVEHWISKAEAANEKAEELDGKLRVAYERDIMTKHHLTQCQAAVEDLLSQREQLNHSLTSRHTAMDTIEASLKGCRDQLTELASGSQEVQQDIATFGDEVKQILESIGQDESHHREVQDQMRARLQQLAHANSVLETQIQKHDFSVQEINKALFDNKLDWEHVDTILHDFKNSITTEFREACQITANNSGRAIKEHLPRLLEILQGLHHTGAANEASLAGHASEFEKIKQCLDLLIDRSSIDDSSPVVDTDKLVLQLGHVLSGINATVEGRLTSILDLLAKLSSKSASLDTLIESLATRNAQVQTLQDRVHDLERQLGVLSGELEITTIEKQHLQKENIRLAGDVADYRAEAASNRAGLADWKATASWQKQQANEARLKAEKFRDECKFLEEKLETLRQERPAPADLVEVEIIRRRAHDEVAHLLVNKDIENQNLRDEQFRQYSNECDKLRKTLEALDEKHKALEIRYAKVDGDHKVLLSQHENTDSLYTKLAANHKDLDKQHDELQEKCNELQSETIAAKKQAGLAKSQSSHAKSQLAIEQGKHAETTKRVEELSRLNAALESEQEQVSNLDLQQEVQRLQLELTKVEADKSRRHNESKEEVAHLMQKVIGLQTQLDAAKAFNLNSQQPIETSGNPKRSSNRDGIVISSPLSSVADEDESLDEEDLEDSEVTRSDAIRPATSKVPSTPIRTGRPISATANSGLKRSSRISDSERIHPSQATTADDEEIEDDDDFIPRGPYDSYPGPIKSSMSLQQNAKYNMSASSQFGLIHPRYTPNPDSSPRKRSVGKAGIEDRPGKLRRPSKMPKLTPSISKELSRSPNGPSRNTRNRSGGGISAAPSKTVGIKSPKIVSQSTRGGRIRSTPSRPRTGKQSREESKYAEAFDKHGRK</sequence>
<feature type="compositionally biased region" description="Acidic residues" evidence="2">
    <location>
        <begin position="1040"/>
        <end position="1054"/>
    </location>
</feature>
<keyword evidence="1" id="KW-0175">Coiled coil</keyword>
<accession>A0A4V6DUI8</accession>
<name>A0A4V6DUI8_9PEZI</name>
<feature type="compositionally biased region" description="Polar residues" evidence="2">
    <location>
        <begin position="1012"/>
        <end position="1023"/>
    </location>
</feature>
<feature type="compositionally biased region" description="Basic and acidic residues" evidence="2">
    <location>
        <begin position="10"/>
        <end position="25"/>
    </location>
</feature>
<feature type="compositionally biased region" description="Basic residues" evidence="2">
    <location>
        <begin position="125"/>
        <end position="136"/>
    </location>
</feature>
<feature type="region of interest" description="Disordered" evidence="2">
    <location>
        <begin position="1012"/>
        <end position="1274"/>
    </location>
</feature>
<feature type="compositionally biased region" description="Polar residues" evidence="2">
    <location>
        <begin position="1235"/>
        <end position="1251"/>
    </location>
</feature>
<feature type="region of interest" description="Disordered" evidence="2">
    <location>
        <begin position="178"/>
        <end position="201"/>
    </location>
</feature>
<feature type="coiled-coil region" evidence="1">
    <location>
        <begin position="757"/>
        <end position="784"/>
    </location>
</feature>
<organism evidence="3 4">
    <name type="scientific">Elsinoe australis</name>
    <dbReference type="NCBI Taxonomy" id="40998"/>
    <lineage>
        <taxon>Eukaryota</taxon>
        <taxon>Fungi</taxon>
        <taxon>Dikarya</taxon>
        <taxon>Ascomycota</taxon>
        <taxon>Pezizomycotina</taxon>
        <taxon>Dothideomycetes</taxon>
        <taxon>Dothideomycetidae</taxon>
        <taxon>Myriangiales</taxon>
        <taxon>Elsinoaceae</taxon>
        <taxon>Elsinoe</taxon>
    </lineage>
</organism>
<gene>
    <name evidence="3" type="ORF">C1H76_2907</name>
</gene>
<feature type="region of interest" description="Disordered" evidence="2">
    <location>
        <begin position="125"/>
        <end position="151"/>
    </location>
</feature>
<evidence type="ECO:0000313" key="4">
    <source>
        <dbReference type="Proteomes" id="UP000308133"/>
    </source>
</evidence>
<feature type="coiled-coil region" evidence="1">
    <location>
        <begin position="386"/>
        <end position="413"/>
    </location>
</feature>
<evidence type="ECO:0000256" key="1">
    <source>
        <dbReference type="SAM" id="Coils"/>
    </source>
</evidence>
<feature type="compositionally biased region" description="Basic and acidic residues" evidence="2">
    <location>
        <begin position="137"/>
        <end position="149"/>
    </location>
</feature>
<comment type="caution">
    <text evidence="3">The sequence shown here is derived from an EMBL/GenBank/DDBJ whole genome shotgun (WGS) entry which is preliminary data.</text>
</comment>
<feature type="compositionally biased region" description="Acidic residues" evidence="2">
    <location>
        <begin position="1108"/>
        <end position="1118"/>
    </location>
</feature>
<feature type="compositionally biased region" description="Polar residues" evidence="2">
    <location>
        <begin position="185"/>
        <end position="199"/>
    </location>
</feature>
<feature type="compositionally biased region" description="Polar residues" evidence="2">
    <location>
        <begin position="1134"/>
        <end position="1152"/>
    </location>
</feature>
<feature type="compositionally biased region" description="Polar residues" evidence="2">
    <location>
        <begin position="1195"/>
        <end position="1215"/>
    </location>
</feature>
<dbReference type="AlphaFoldDB" id="A0A4V6DUI8"/>
<evidence type="ECO:0000313" key="3">
    <source>
        <dbReference type="EMBL" id="TKX24732.1"/>
    </source>
</evidence>
<evidence type="ECO:0000256" key="2">
    <source>
        <dbReference type="SAM" id="MobiDB-lite"/>
    </source>
</evidence>
<feature type="coiled-coil region" evidence="1">
    <location>
        <begin position="680"/>
        <end position="707"/>
    </location>
</feature>
<proteinExistence type="predicted"/>
<feature type="region of interest" description="Disordered" evidence="2">
    <location>
        <begin position="286"/>
        <end position="360"/>
    </location>
</feature>
<feature type="compositionally biased region" description="Basic and acidic residues" evidence="2">
    <location>
        <begin position="1257"/>
        <end position="1274"/>
    </location>
</feature>
<feature type="region of interest" description="Disordered" evidence="2">
    <location>
        <begin position="1"/>
        <end position="71"/>
    </location>
</feature>
<feature type="compositionally biased region" description="Low complexity" evidence="2">
    <location>
        <begin position="300"/>
        <end position="312"/>
    </location>
</feature>
<dbReference type="EMBL" id="PTQR01000038">
    <property type="protein sequence ID" value="TKX24732.1"/>
    <property type="molecule type" value="Genomic_DNA"/>
</dbReference>
<protein>
    <submittedName>
        <fullName evidence="3">Uncharacterized protein</fullName>
    </submittedName>
</protein>